<evidence type="ECO:0000313" key="1">
    <source>
        <dbReference type="EMBL" id="KAJ8896884.1"/>
    </source>
</evidence>
<name>A0ABQ9IJK8_9NEOP</name>
<reference evidence="1 2" key="1">
    <citation type="submission" date="2023-02" db="EMBL/GenBank/DDBJ databases">
        <title>LHISI_Scaffold_Assembly.</title>
        <authorList>
            <person name="Stuart O.P."/>
            <person name="Cleave R."/>
            <person name="Magrath M.J.L."/>
            <person name="Mikheyev A.S."/>
        </authorList>
    </citation>
    <scope>NUCLEOTIDE SEQUENCE [LARGE SCALE GENOMIC DNA]</scope>
    <source>
        <strain evidence="1">Daus_M_001</strain>
        <tissue evidence="1">Leg muscle</tissue>
    </source>
</reference>
<proteinExistence type="predicted"/>
<evidence type="ECO:0000313" key="2">
    <source>
        <dbReference type="Proteomes" id="UP001159363"/>
    </source>
</evidence>
<comment type="caution">
    <text evidence="1">The sequence shown here is derived from an EMBL/GenBank/DDBJ whole genome shotgun (WGS) entry which is preliminary data.</text>
</comment>
<dbReference type="EMBL" id="JARBHB010000001">
    <property type="protein sequence ID" value="KAJ8896884.1"/>
    <property type="molecule type" value="Genomic_DNA"/>
</dbReference>
<accession>A0ABQ9IJK8</accession>
<gene>
    <name evidence="1" type="ORF">PR048_002230</name>
</gene>
<protein>
    <submittedName>
        <fullName evidence="1">Uncharacterized protein</fullName>
    </submittedName>
</protein>
<sequence length="125" mass="14137">MRRLPRDKLHRDAAAVASWMSRRQFVCGSFIKYGNVVNNEKLEGTCYSLFSGTDSHMACLYRCAQSCGSTTQNKLINEDISSCKCYFRDCVPPGEKLVITLRYLAPGCSFADLHYVYRLGKSTMI</sequence>
<dbReference type="Proteomes" id="UP001159363">
    <property type="component" value="Chromosome 1"/>
</dbReference>
<organism evidence="1 2">
    <name type="scientific">Dryococelus australis</name>
    <dbReference type="NCBI Taxonomy" id="614101"/>
    <lineage>
        <taxon>Eukaryota</taxon>
        <taxon>Metazoa</taxon>
        <taxon>Ecdysozoa</taxon>
        <taxon>Arthropoda</taxon>
        <taxon>Hexapoda</taxon>
        <taxon>Insecta</taxon>
        <taxon>Pterygota</taxon>
        <taxon>Neoptera</taxon>
        <taxon>Polyneoptera</taxon>
        <taxon>Phasmatodea</taxon>
        <taxon>Verophasmatodea</taxon>
        <taxon>Anareolatae</taxon>
        <taxon>Phasmatidae</taxon>
        <taxon>Eurycanthinae</taxon>
        <taxon>Dryococelus</taxon>
    </lineage>
</organism>
<keyword evidence="2" id="KW-1185">Reference proteome</keyword>